<dbReference type="SMART" id="SM00862">
    <property type="entry name" value="Trans_reg_C"/>
    <property type="match status" value="1"/>
</dbReference>
<dbReference type="InterPro" id="IPR036388">
    <property type="entry name" value="WH-like_DNA-bd_sf"/>
</dbReference>
<comment type="caution">
    <text evidence="6">The sequence shown here is derived from an EMBL/GenBank/DDBJ whole genome shotgun (WGS) entry which is preliminary data.</text>
</comment>
<dbReference type="PRINTS" id="PR00364">
    <property type="entry name" value="DISEASERSIST"/>
</dbReference>
<evidence type="ECO:0000256" key="1">
    <source>
        <dbReference type="ARBA" id="ARBA00005820"/>
    </source>
</evidence>
<feature type="compositionally biased region" description="Pro residues" evidence="4">
    <location>
        <begin position="281"/>
        <end position="292"/>
    </location>
</feature>
<evidence type="ECO:0000256" key="3">
    <source>
        <dbReference type="PROSITE-ProRule" id="PRU01091"/>
    </source>
</evidence>
<evidence type="ECO:0000256" key="2">
    <source>
        <dbReference type="ARBA" id="ARBA00023125"/>
    </source>
</evidence>
<proteinExistence type="inferred from homology"/>
<dbReference type="InterPro" id="IPR001867">
    <property type="entry name" value="OmpR/PhoB-type_DNA-bd"/>
</dbReference>
<feature type="DNA-binding region" description="OmpR/PhoB-type" evidence="3">
    <location>
        <begin position="1"/>
        <end position="100"/>
    </location>
</feature>
<sequence>MEGVRLDTEMTFAILGPLEIRRCGETAEIAGQRLRTLLGLLLLDAGRIVPVDRLIAGVWEDRPPNAVGNALQALISRLRAALADQRGLVEADAAGYRLAVDPDRVDAHRFTRLAAEGRAALATGAPADAATALHAALALWRGPVLADLAGNDAVAAAITGLDTLRLAALEDRVEADLLLGRQSEVAAELPGLIAAHPLRERFRGQLMRALYGSGRHVEALASYEEARAVFAGELGVDPSPELAGLHLSMLRREWAENSVPRREWAENSVPRRERAGNGLRPSPPGEGGPGLPPRGETGAEAPALVRSGPESPPPGREGRGLPSSAEAPRRGNLPARLTSFVGRESDVARTAELLVGHRLVTLLGPGGAGKTRLSIESAEAVAGRMPDGVWLVELAPVAEPSEVPQAVFSALELRDPPPPASPAPGAIPLLAARDPLSRLIAGLAGKRLLIVLDNCEHVVEAAAALADRVLASCPGVRVLVTSREPLGITGEMSLPVPPLGLPPGDGDPGDALGYPAVRLFAERAASVRPGYRAEDEAAAVVRICRELDGMPLAIELAAARLRSLSAEQIAHRLDDRFRLLTGGSRTALPRHQTLRAVVGWSWDLLDEQERVLARRLSVFAGGAALDCAEEICSGHGLDRTEVLDVLARLVDKSLVVAQSHGAAVRYRMLETIRAYAAERLAESGEQGRVRLAHAVFFTELAERSDPGLRGHGQLAVVAEMVAEHDNLSAALRWAVEAARSDLALRMVGALGWYWWLRGYRVEGAHRAYEVLRLAGDDADPARLALARASYGANAVGAGIELDTARAELAEVVRLAHEELARPWHPLIVLAGPIIALVTGLPTDDDHYLDEMLAHPDPWVLASAQLFQGFDHLSTGRIPEGRAELSAALRGFQEVGDRWGVANVLASLSDLHFLHGEPERALGEVHRAIVLMEEIGAVDEVAYMRSRLAVGLNLTGDRAAAEEILEQTLRDAVRSGDRIAALSLLSARGDFAREDGRLDEARHYYAEAMRVVDETPSISLQMRASVNAALGLLAEQEGDLPRGRRLLSTALEQASETADVAVMGLVLIGCAGLVLSEGAPATAAMLLGGAAAVRGIDAVVDFDHVRITERTMAALGRQEYFRHYERGRLLPREKIIALAG</sequence>
<keyword evidence="7" id="KW-1185">Reference proteome</keyword>
<dbReference type="SUPFAM" id="SSF46894">
    <property type="entry name" value="C-terminal effector domain of the bipartite response regulators"/>
    <property type="match status" value="1"/>
</dbReference>
<feature type="region of interest" description="Disordered" evidence="4">
    <location>
        <begin position="259"/>
        <end position="332"/>
    </location>
</feature>
<dbReference type="Proteomes" id="UP000194761">
    <property type="component" value="Unassembled WGS sequence"/>
</dbReference>
<dbReference type="PANTHER" id="PTHR47691:SF3">
    <property type="entry name" value="HTH-TYPE TRANSCRIPTIONAL REGULATOR RV0890C-RELATED"/>
    <property type="match status" value="1"/>
</dbReference>
<dbReference type="Pfam" id="PF25872">
    <property type="entry name" value="HTH_77"/>
    <property type="match status" value="1"/>
</dbReference>
<dbReference type="EMBL" id="NGFP01000264">
    <property type="protein sequence ID" value="OUC89762.1"/>
    <property type="molecule type" value="Genomic_DNA"/>
</dbReference>
<dbReference type="GO" id="GO:0000160">
    <property type="term" value="P:phosphorelay signal transduction system"/>
    <property type="evidence" value="ECO:0007669"/>
    <property type="project" value="InterPro"/>
</dbReference>
<reference evidence="6 7" key="1">
    <citation type="submission" date="2017-05" db="EMBL/GenBank/DDBJ databases">
        <title>Biotechnological potential of actinobacteria isolated from South African environments.</title>
        <authorList>
            <person name="Le Roes-Hill M."/>
            <person name="Prins A."/>
            <person name="Durrell K.A."/>
        </authorList>
    </citation>
    <scope>NUCLEOTIDE SEQUENCE [LARGE SCALE GENOMIC DNA]</scope>
    <source>
        <strain evidence="6">M26</strain>
    </source>
</reference>
<dbReference type="InterPro" id="IPR027417">
    <property type="entry name" value="P-loop_NTPase"/>
</dbReference>
<dbReference type="GO" id="GO:0006355">
    <property type="term" value="P:regulation of DNA-templated transcription"/>
    <property type="evidence" value="ECO:0007669"/>
    <property type="project" value="InterPro"/>
</dbReference>
<organism evidence="6 7">
    <name type="scientific">Streptosporangium minutum</name>
    <dbReference type="NCBI Taxonomy" id="569862"/>
    <lineage>
        <taxon>Bacteria</taxon>
        <taxon>Bacillati</taxon>
        <taxon>Actinomycetota</taxon>
        <taxon>Actinomycetes</taxon>
        <taxon>Streptosporangiales</taxon>
        <taxon>Streptosporangiaceae</taxon>
        <taxon>Streptosporangium</taxon>
    </lineage>
</organism>
<dbReference type="SMART" id="SM01043">
    <property type="entry name" value="BTAD"/>
    <property type="match status" value="1"/>
</dbReference>
<name>A0A243R591_9ACTN</name>
<gene>
    <name evidence="6" type="ORF">CA984_36810</name>
</gene>
<dbReference type="Pfam" id="PF00486">
    <property type="entry name" value="Trans_reg_C"/>
    <property type="match status" value="1"/>
</dbReference>
<dbReference type="CDD" id="cd15831">
    <property type="entry name" value="BTAD"/>
    <property type="match status" value="1"/>
</dbReference>
<accession>A0A243R591</accession>
<dbReference type="InterPro" id="IPR016032">
    <property type="entry name" value="Sig_transdc_resp-reg_C-effctor"/>
</dbReference>
<dbReference type="InterPro" id="IPR058852">
    <property type="entry name" value="HTH_77"/>
</dbReference>
<evidence type="ECO:0000259" key="5">
    <source>
        <dbReference type="PROSITE" id="PS51755"/>
    </source>
</evidence>
<dbReference type="PANTHER" id="PTHR47691">
    <property type="entry name" value="REGULATOR-RELATED"/>
    <property type="match status" value="1"/>
</dbReference>
<dbReference type="GO" id="GO:0003677">
    <property type="term" value="F:DNA binding"/>
    <property type="evidence" value="ECO:0007669"/>
    <property type="project" value="UniProtKB-UniRule"/>
</dbReference>
<evidence type="ECO:0000313" key="6">
    <source>
        <dbReference type="EMBL" id="OUC89762.1"/>
    </source>
</evidence>
<dbReference type="SUPFAM" id="SSF52540">
    <property type="entry name" value="P-loop containing nucleoside triphosphate hydrolases"/>
    <property type="match status" value="1"/>
</dbReference>
<dbReference type="InterPro" id="IPR011990">
    <property type="entry name" value="TPR-like_helical_dom_sf"/>
</dbReference>
<dbReference type="Gene3D" id="1.10.10.10">
    <property type="entry name" value="Winged helix-like DNA-binding domain superfamily/Winged helix DNA-binding domain"/>
    <property type="match status" value="1"/>
</dbReference>
<dbReference type="Pfam" id="PF03704">
    <property type="entry name" value="BTAD"/>
    <property type="match status" value="1"/>
</dbReference>
<evidence type="ECO:0000313" key="7">
    <source>
        <dbReference type="Proteomes" id="UP000194761"/>
    </source>
</evidence>
<dbReference type="Gene3D" id="3.40.50.300">
    <property type="entry name" value="P-loop containing nucleotide triphosphate hydrolases"/>
    <property type="match status" value="1"/>
</dbReference>
<evidence type="ECO:0000256" key="4">
    <source>
        <dbReference type="SAM" id="MobiDB-lite"/>
    </source>
</evidence>
<dbReference type="SUPFAM" id="SSF48452">
    <property type="entry name" value="TPR-like"/>
    <property type="match status" value="2"/>
</dbReference>
<dbReference type="PROSITE" id="PS51755">
    <property type="entry name" value="OMPR_PHOB"/>
    <property type="match status" value="1"/>
</dbReference>
<dbReference type="InterPro" id="IPR005158">
    <property type="entry name" value="BTAD"/>
</dbReference>
<feature type="domain" description="OmpR/PhoB-type" evidence="5">
    <location>
        <begin position="1"/>
        <end position="100"/>
    </location>
</feature>
<comment type="similarity">
    <text evidence="1">Belongs to the AfsR/DnrI/RedD regulatory family.</text>
</comment>
<feature type="compositionally biased region" description="Basic and acidic residues" evidence="4">
    <location>
        <begin position="259"/>
        <end position="275"/>
    </location>
</feature>
<dbReference type="AlphaFoldDB" id="A0A243R591"/>
<dbReference type="Gene3D" id="1.25.40.10">
    <property type="entry name" value="Tetratricopeptide repeat domain"/>
    <property type="match status" value="2"/>
</dbReference>
<keyword evidence="2 3" id="KW-0238">DNA-binding</keyword>
<protein>
    <recommendedName>
        <fullName evidence="5">OmpR/PhoB-type domain-containing protein</fullName>
    </recommendedName>
</protein>